<dbReference type="Pfam" id="PF20296">
    <property type="entry name" value="MTaX1"/>
    <property type="match status" value="1"/>
</dbReference>
<dbReference type="RefSeq" id="WP_007850117.1">
    <property type="nucleotide sequence ID" value="NZ_JH724136.1"/>
</dbReference>
<name>I9QI96_9BACT</name>
<organism evidence="2 3">
    <name type="scientific">Phocaeicola dorei CL02T12C06</name>
    <dbReference type="NCBI Taxonomy" id="997876"/>
    <lineage>
        <taxon>Bacteria</taxon>
        <taxon>Pseudomonadati</taxon>
        <taxon>Bacteroidota</taxon>
        <taxon>Bacteroidia</taxon>
        <taxon>Bacteroidales</taxon>
        <taxon>Bacteroidaceae</taxon>
        <taxon>Phocaeicola</taxon>
    </lineage>
</organism>
<accession>I9QI96</accession>
<dbReference type="Proteomes" id="UP000005974">
    <property type="component" value="Unassembled WGS sequence"/>
</dbReference>
<reference evidence="2 3" key="1">
    <citation type="submission" date="2012-02" db="EMBL/GenBank/DDBJ databases">
        <title>The Genome Sequence of Bacteroides dorei CL02T12C06.</title>
        <authorList>
            <consortium name="The Broad Institute Genome Sequencing Platform"/>
            <person name="Earl A."/>
            <person name="Ward D."/>
            <person name="Feldgarden M."/>
            <person name="Gevers D."/>
            <person name="Zitomersky N.L."/>
            <person name="Coyne M.J."/>
            <person name="Comstock L.E."/>
            <person name="Young S.K."/>
            <person name="Zeng Q."/>
            <person name="Gargeya S."/>
            <person name="Fitzgerald M."/>
            <person name="Haas B."/>
            <person name="Abouelleil A."/>
            <person name="Alvarado L."/>
            <person name="Arachchi H.M."/>
            <person name="Berlin A."/>
            <person name="Chapman S.B."/>
            <person name="Gearin G."/>
            <person name="Goldberg J."/>
            <person name="Griggs A."/>
            <person name="Gujja S."/>
            <person name="Hansen M."/>
            <person name="Heiman D."/>
            <person name="Howarth C."/>
            <person name="Larimer J."/>
            <person name="Lui A."/>
            <person name="MacDonald P.J.P."/>
            <person name="McCowen C."/>
            <person name="Montmayeur A."/>
            <person name="Murphy C."/>
            <person name="Neiman D."/>
            <person name="Pearson M."/>
            <person name="Priest M."/>
            <person name="Roberts A."/>
            <person name="Saif S."/>
            <person name="Shea T."/>
            <person name="Sisk P."/>
            <person name="Stolte C."/>
            <person name="Sykes S."/>
            <person name="Wortman J."/>
            <person name="Nusbaum C."/>
            <person name="Birren B."/>
        </authorList>
    </citation>
    <scope>NUCLEOTIDE SEQUENCE [LARGE SCALE GENOMIC DNA]</scope>
    <source>
        <strain evidence="2 3">CL02T12C06</strain>
    </source>
</reference>
<sequence length="245" mass="28439">MRTEKVLPETLLQLMLNVLETAPDFIYKKGIQPFLMEIGGKDYYVYVKNLSSAYFKTRPDTTRAQLPVKEDFDEIKHSIIPFVFLGYDRINDVLVCWNHHIAKQRLNERKSVSFYSRSFFQEEVVSGEFLKKNLKNGDTPVLFKRKDIVSFFRNIDSFFGKPTNDSTSRYGIPSNGKILKITDNGLLKKLRPLLDTETPHTLEAIKITQQYYGNLPEMKFRDWANLIKTVKFENESNGSSICSNL</sequence>
<dbReference type="HOGENOM" id="CLU_1073072_0_0_10"/>
<dbReference type="OrthoDB" id="1445005at2"/>
<keyword evidence="3" id="KW-1185">Reference proteome</keyword>
<dbReference type="InterPro" id="IPR046894">
    <property type="entry name" value="MTaX1"/>
</dbReference>
<dbReference type="AlphaFoldDB" id="I9QI96"/>
<evidence type="ECO:0000313" key="3">
    <source>
        <dbReference type="Proteomes" id="UP000005974"/>
    </source>
</evidence>
<proteinExistence type="predicted"/>
<dbReference type="EMBL" id="AGXJ01000074">
    <property type="protein sequence ID" value="EIY28903.1"/>
    <property type="molecule type" value="Genomic_DNA"/>
</dbReference>
<comment type="caution">
    <text evidence="2">The sequence shown here is derived from an EMBL/GenBank/DDBJ whole genome shotgun (WGS) entry which is preliminary data.</text>
</comment>
<evidence type="ECO:0000313" key="2">
    <source>
        <dbReference type="EMBL" id="EIY28903.1"/>
    </source>
</evidence>
<feature type="domain" description="Methylase-associated X1" evidence="1">
    <location>
        <begin position="41"/>
        <end position="152"/>
    </location>
</feature>
<dbReference type="PATRIC" id="fig|997876.3.peg.4076"/>
<gene>
    <name evidence="2" type="ORF">HMPREF1064_03903</name>
</gene>
<evidence type="ECO:0000259" key="1">
    <source>
        <dbReference type="Pfam" id="PF20296"/>
    </source>
</evidence>
<protein>
    <recommendedName>
        <fullName evidence="1">Methylase-associated X1 domain-containing protein</fullName>
    </recommendedName>
</protein>